<name>A0A756LFV0_SALER</name>
<proteinExistence type="predicted"/>
<organism evidence="1">
    <name type="scientific">Salmonella enterica</name>
    <name type="common">Salmonella choleraesuis</name>
    <dbReference type="NCBI Taxonomy" id="28901"/>
    <lineage>
        <taxon>Bacteria</taxon>
        <taxon>Pseudomonadati</taxon>
        <taxon>Pseudomonadota</taxon>
        <taxon>Gammaproteobacteria</taxon>
        <taxon>Enterobacterales</taxon>
        <taxon>Enterobacteriaceae</taxon>
        <taxon>Salmonella</taxon>
    </lineage>
</organism>
<comment type="caution">
    <text evidence="1">The sequence shown here is derived from an EMBL/GenBank/DDBJ whole genome shotgun (WGS) entry which is preliminary data.</text>
</comment>
<reference evidence="1" key="1">
    <citation type="journal article" date="2018" name="Genome Biol.">
        <title>SKESA: strategic k-mer extension for scrupulous assemblies.</title>
        <authorList>
            <person name="Souvorov A."/>
            <person name="Agarwala R."/>
            <person name="Lipman D.J."/>
        </authorList>
    </citation>
    <scope>NUCLEOTIDE SEQUENCE</scope>
    <source>
        <strain evidence="1">MA.CK_00/00002125</strain>
    </source>
</reference>
<dbReference type="AlphaFoldDB" id="A0A756LFV0"/>
<dbReference type="InterPro" id="IPR009363">
    <property type="entry name" value="Phage_Mu_Gp16"/>
</dbReference>
<dbReference type="Pfam" id="PF06252">
    <property type="entry name" value="GemA"/>
    <property type="match status" value="1"/>
</dbReference>
<reference evidence="1" key="2">
    <citation type="submission" date="2020-02" db="EMBL/GenBank/DDBJ databases">
        <authorList>
            <consortium name="NCBI Pathogen Detection Project"/>
        </authorList>
    </citation>
    <scope>NUCLEOTIDE SEQUENCE</scope>
    <source>
        <strain evidence="1">MA.CK_00/00002125</strain>
    </source>
</reference>
<sequence length="148" mass="16821">MMTPTTTSLIRAIKTGQARLGWDDATYRGVLVRLTGKSSAKECSIREMKDVIEYMHSQGFPRQAPKGKGRRPNVAEHRKAMLAKIEALLAEDGLSWAYAEGIASQMYKTKTIEWLHNKANPHDNKKIKSLMIALEVRARAKKRREKQK</sequence>
<dbReference type="EMBL" id="DAAWYJ010000036">
    <property type="protein sequence ID" value="HAG0017648.1"/>
    <property type="molecule type" value="Genomic_DNA"/>
</dbReference>
<accession>A0A756LFV0</accession>
<protein>
    <submittedName>
        <fullName evidence="1">Regulatory protein GemA</fullName>
    </submittedName>
</protein>
<evidence type="ECO:0000313" key="1">
    <source>
        <dbReference type="EMBL" id="HAG0017648.1"/>
    </source>
</evidence>
<gene>
    <name evidence="1" type="ORF">G8O67_005038</name>
</gene>